<keyword evidence="3" id="KW-1185">Reference proteome</keyword>
<evidence type="ECO:0000256" key="1">
    <source>
        <dbReference type="SAM" id="MobiDB-lite"/>
    </source>
</evidence>
<dbReference type="AlphaFoldDB" id="A0A183PJ62"/>
<organism evidence="2 3">
    <name type="scientific">Schistosoma mattheei</name>
    <dbReference type="NCBI Taxonomy" id="31246"/>
    <lineage>
        <taxon>Eukaryota</taxon>
        <taxon>Metazoa</taxon>
        <taxon>Spiralia</taxon>
        <taxon>Lophotrochozoa</taxon>
        <taxon>Platyhelminthes</taxon>
        <taxon>Trematoda</taxon>
        <taxon>Digenea</taxon>
        <taxon>Strigeidida</taxon>
        <taxon>Schistosomatoidea</taxon>
        <taxon>Schistosomatidae</taxon>
        <taxon>Schistosoma</taxon>
    </lineage>
</organism>
<protein>
    <submittedName>
        <fullName evidence="2">Uncharacterized protein</fullName>
    </submittedName>
</protein>
<feature type="compositionally biased region" description="Acidic residues" evidence="1">
    <location>
        <begin position="310"/>
        <end position="328"/>
    </location>
</feature>
<proteinExistence type="predicted"/>
<accession>A0A183PJ62</accession>
<dbReference type="EMBL" id="UZAL01034596">
    <property type="protein sequence ID" value="VDP65736.1"/>
    <property type="molecule type" value="Genomic_DNA"/>
</dbReference>
<feature type="region of interest" description="Disordered" evidence="1">
    <location>
        <begin position="130"/>
        <end position="157"/>
    </location>
</feature>
<feature type="region of interest" description="Disordered" evidence="1">
    <location>
        <begin position="305"/>
        <end position="350"/>
    </location>
</feature>
<gene>
    <name evidence="2" type="ORF">SMTD_LOCUS14398</name>
</gene>
<feature type="compositionally biased region" description="Polar residues" evidence="1">
    <location>
        <begin position="334"/>
        <end position="344"/>
    </location>
</feature>
<dbReference type="Proteomes" id="UP000269396">
    <property type="component" value="Unassembled WGS sequence"/>
</dbReference>
<reference evidence="2 3" key="1">
    <citation type="submission" date="2018-11" db="EMBL/GenBank/DDBJ databases">
        <authorList>
            <consortium name="Pathogen Informatics"/>
        </authorList>
    </citation>
    <scope>NUCLEOTIDE SEQUENCE [LARGE SCALE GENOMIC DNA]</scope>
    <source>
        <strain>Denwood</strain>
        <strain evidence="3">Zambia</strain>
    </source>
</reference>
<name>A0A183PJ62_9TREM</name>
<evidence type="ECO:0000313" key="3">
    <source>
        <dbReference type="Proteomes" id="UP000269396"/>
    </source>
</evidence>
<dbReference type="STRING" id="31246.A0A183PJ62"/>
<sequence>MRAHLKFWQQLRQDLERGRLLSELIRKRERIKRDIFRLFVTEIEFKIKPLVVFQLRFIDQLQSKPIISEALTIAKQINFCPKTGLLLENVQIKTETNEQSSHQDNIENSSKTNENCIQSVNSLNTNYNYRENPTNSPVLHHLSTTRKPSKCSLTTNEQRVHSPLKELINCDRSSSVPSSIRSRLRMKTVAKVCLSSTNGDRELHLSPTLHNGDCRKPSKLARLQSHSPGNAFAQAYTNSANCFENLIKSPGNNESTNCKWNPSNLLAANDSNCLQIRQVARSTNEMNGLISLSNGPAFTRYRIGRLSRGDDEDDEDDSEETDEDESDDGCIVYPNTNSSTPNPSHDSDRSLCRHYQQQRSKQDPEVEINKKSNIVNRTTTLIGTSRMAFANKRSPVSRLVSFKKIYIKLLLNYINVSHLSKIVLVPLQKVLQLGTINYLLLVIPY</sequence>
<evidence type="ECO:0000313" key="2">
    <source>
        <dbReference type="EMBL" id="VDP65736.1"/>
    </source>
</evidence>